<keyword evidence="3" id="KW-0808">Transferase</keyword>
<sequence>MLKPQILLVTYPGQGHINPGLQLAKRLVSIGVQVTFVTSVCAIRRMNKTSIPEGLTFGSFSDGYDDGFKHGDGDDIYWAELRRVGSQTLTEFVVASTEQGKHYSCIVYSILLPWIEKVAAAANIPTTLFWNQTATMLDVYYYYSNGYGDVIKNNINDPSFSLKLQGLPELNSRDFPSFFVSSNPYPLHLPLFLDQIEILDQQSHPRVLVNTFDALESEALKAINHKYNVVGIGPLIPSAFLDGKDPSDKCFGGDIVNSSSSSSSKDSYMEWLDSNPESSVIYVSFGSISVLSKPQMEEMARGLLGTDQTTNAKLVEDVWKIGVRVNFNEDKEIVDGDEIYRCLELVMGCKEMASNAKKWMELARDAAKEAGGSSHKNLKEFVDEISHV</sequence>
<dbReference type="PANTHER" id="PTHR11926:SF870">
    <property type="entry name" value="UDP-GLYCOSYLTRANSFERASE 75B1"/>
    <property type="match status" value="1"/>
</dbReference>
<evidence type="ECO:0000313" key="5">
    <source>
        <dbReference type="Proteomes" id="UP001064489"/>
    </source>
</evidence>
<reference evidence="4" key="2">
    <citation type="submission" date="2023-02" db="EMBL/GenBank/DDBJ databases">
        <authorList>
            <person name="Swenson N.G."/>
            <person name="Wegrzyn J.L."/>
            <person name="Mcevoy S.L."/>
        </authorList>
    </citation>
    <scope>NUCLEOTIDE SEQUENCE</scope>
    <source>
        <strain evidence="4">91603</strain>
        <tissue evidence="4">Leaf</tissue>
    </source>
</reference>
<comment type="similarity">
    <text evidence="1">Belongs to the UDP-glycosyltransferase family.</text>
</comment>
<proteinExistence type="inferred from homology"/>
<comment type="caution">
    <text evidence="4">The sequence shown here is derived from an EMBL/GenBank/DDBJ whole genome shotgun (WGS) entry which is preliminary data.</text>
</comment>
<name>A0AAD5P2L5_ACENE</name>
<evidence type="ECO:0000313" key="4">
    <source>
        <dbReference type="EMBL" id="KAI9194816.1"/>
    </source>
</evidence>
<dbReference type="GO" id="GO:0080044">
    <property type="term" value="F:quercetin 7-O-glucosyltransferase activity"/>
    <property type="evidence" value="ECO:0007669"/>
    <property type="project" value="TreeGrafter"/>
</dbReference>
<dbReference type="CDD" id="cd03784">
    <property type="entry name" value="GT1_Gtf-like"/>
    <property type="match status" value="1"/>
</dbReference>
<reference evidence="4" key="1">
    <citation type="journal article" date="2022" name="Plant J.">
        <title>Strategies of tolerance reflected in two North American maple genomes.</title>
        <authorList>
            <person name="McEvoy S.L."/>
            <person name="Sezen U.U."/>
            <person name="Trouern-Trend A."/>
            <person name="McMahon S.M."/>
            <person name="Schaberg P.G."/>
            <person name="Yang J."/>
            <person name="Wegrzyn J.L."/>
            <person name="Swenson N.G."/>
        </authorList>
    </citation>
    <scope>NUCLEOTIDE SEQUENCE</scope>
    <source>
        <strain evidence="4">91603</strain>
    </source>
</reference>
<accession>A0AAD5P2L5</accession>
<dbReference type="Proteomes" id="UP001064489">
    <property type="component" value="Chromosome 1"/>
</dbReference>
<dbReference type="InterPro" id="IPR002213">
    <property type="entry name" value="UDP_glucos_trans"/>
</dbReference>
<keyword evidence="5" id="KW-1185">Reference proteome</keyword>
<dbReference type="Gene3D" id="3.40.50.2000">
    <property type="entry name" value="Glycogen Phosphorylase B"/>
    <property type="match status" value="4"/>
</dbReference>
<gene>
    <name evidence="4" type="ORF">LWI28_009411</name>
</gene>
<dbReference type="GO" id="GO:0080043">
    <property type="term" value="F:quercetin 3-O-glucosyltransferase activity"/>
    <property type="evidence" value="ECO:0007669"/>
    <property type="project" value="TreeGrafter"/>
</dbReference>
<dbReference type="EMBL" id="JAJSOW010000003">
    <property type="protein sequence ID" value="KAI9194816.1"/>
    <property type="molecule type" value="Genomic_DNA"/>
</dbReference>
<protein>
    <submittedName>
        <fullName evidence="4">Uncharacterized protein</fullName>
    </submittedName>
</protein>
<organism evidence="4 5">
    <name type="scientific">Acer negundo</name>
    <name type="common">Box elder</name>
    <dbReference type="NCBI Taxonomy" id="4023"/>
    <lineage>
        <taxon>Eukaryota</taxon>
        <taxon>Viridiplantae</taxon>
        <taxon>Streptophyta</taxon>
        <taxon>Embryophyta</taxon>
        <taxon>Tracheophyta</taxon>
        <taxon>Spermatophyta</taxon>
        <taxon>Magnoliopsida</taxon>
        <taxon>eudicotyledons</taxon>
        <taxon>Gunneridae</taxon>
        <taxon>Pentapetalae</taxon>
        <taxon>rosids</taxon>
        <taxon>malvids</taxon>
        <taxon>Sapindales</taxon>
        <taxon>Sapindaceae</taxon>
        <taxon>Hippocastanoideae</taxon>
        <taxon>Acereae</taxon>
        <taxon>Acer</taxon>
    </lineage>
</organism>
<dbReference type="PANTHER" id="PTHR11926">
    <property type="entry name" value="GLUCOSYL/GLUCURONOSYL TRANSFERASES"/>
    <property type="match status" value="1"/>
</dbReference>
<dbReference type="SUPFAM" id="SSF53756">
    <property type="entry name" value="UDP-Glycosyltransferase/glycogen phosphorylase"/>
    <property type="match status" value="1"/>
</dbReference>
<keyword evidence="2" id="KW-0328">Glycosyltransferase</keyword>
<evidence type="ECO:0000256" key="2">
    <source>
        <dbReference type="ARBA" id="ARBA00022676"/>
    </source>
</evidence>
<evidence type="ECO:0000256" key="3">
    <source>
        <dbReference type="ARBA" id="ARBA00022679"/>
    </source>
</evidence>
<dbReference type="AlphaFoldDB" id="A0AAD5P2L5"/>
<evidence type="ECO:0000256" key="1">
    <source>
        <dbReference type="ARBA" id="ARBA00009995"/>
    </source>
</evidence>